<feature type="domain" description="DUF4232" evidence="3">
    <location>
        <begin position="71"/>
        <end position="195"/>
    </location>
</feature>
<evidence type="ECO:0000259" key="3">
    <source>
        <dbReference type="Pfam" id="PF14016"/>
    </source>
</evidence>
<feature type="region of interest" description="Disordered" evidence="1">
    <location>
        <begin position="29"/>
        <end position="82"/>
    </location>
</feature>
<dbReference type="PROSITE" id="PS51257">
    <property type="entry name" value="PROKAR_LIPOPROTEIN"/>
    <property type="match status" value="1"/>
</dbReference>
<dbReference type="Proteomes" id="UP000325529">
    <property type="component" value="Chromosome"/>
</dbReference>
<proteinExistence type="predicted"/>
<dbReference type="InterPro" id="IPR025326">
    <property type="entry name" value="DUF4232"/>
</dbReference>
<dbReference type="RefSeq" id="WP_107098806.1">
    <property type="nucleotide sequence ID" value="NZ_CP023699.1"/>
</dbReference>
<protein>
    <submittedName>
        <fullName evidence="4">DUF4232 domain-containing protein</fullName>
    </submittedName>
</protein>
<feature type="signal peptide" evidence="2">
    <location>
        <begin position="1"/>
        <end position="25"/>
    </location>
</feature>
<dbReference type="AlphaFoldDB" id="A0A5J6GLJ8"/>
<name>A0A5J6GLJ8_STRKN</name>
<dbReference type="Pfam" id="PF14016">
    <property type="entry name" value="DUF4232"/>
    <property type="match status" value="1"/>
</dbReference>
<evidence type="ECO:0000256" key="1">
    <source>
        <dbReference type="SAM" id="MobiDB-lite"/>
    </source>
</evidence>
<sequence>MRTTSGSCRALAALLAVAAALTATACGASGDGGGAKGAARPSATSVPSTPSTAPARTSTPPPSRPARGPACTGATTEASVAEDPHGDLMLTATNTSGSPCVAFGAPRLRFGDATAAVAPSRDTAPGTPVTLGPGESAYAGILSAWEPDDYVTVDKVSLTFAADAEGRRAAGAPETVALPRKTPYEELDAEVTYWQRSREDAHADG</sequence>
<evidence type="ECO:0000256" key="2">
    <source>
        <dbReference type="SAM" id="SignalP"/>
    </source>
</evidence>
<dbReference type="KEGG" id="ska:CP970_38840"/>
<feature type="compositionally biased region" description="Low complexity" evidence="1">
    <location>
        <begin position="37"/>
        <end position="58"/>
    </location>
</feature>
<keyword evidence="2" id="KW-0732">Signal</keyword>
<dbReference type="EMBL" id="CP023699">
    <property type="protein sequence ID" value="QEU96097.1"/>
    <property type="molecule type" value="Genomic_DNA"/>
</dbReference>
<dbReference type="OrthoDB" id="3854042at2"/>
<evidence type="ECO:0000313" key="5">
    <source>
        <dbReference type="Proteomes" id="UP000325529"/>
    </source>
</evidence>
<organism evidence="4 5">
    <name type="scientific">Streptomyces kanamyceticus</name>
    <dbReference type="NCBI Taxonomy" id="1967"/>
    <lineage>
        <taxon>Bacteria</taxon>
        <taxon>Bacillati</taxon>
        <taxon>Actinomycetota</taxon>
        <taxon>Actinomycetes</taxon>
        <taxon>Kitasatosporales</taxon>
        <taxon>Streptomycetaceae</taxon>
        <taxon>Streptomyces</taxon>
    </lineage>
</organism>
<keyword evidence="5" id="KW-1185">Reference proteome</keyword>
<gene>
    <name evidence="4" type="ORF">CP970_38840</name>
</gene>
<evidence type="ECO:0000313" key="4">
    <source>
        <dbReference type="EMBL" id="QEU96097.1"/>
    </source>
</evidence>
<accession>A0A5J6GLJ8</accession>
<reference evidence="4 5" key="1">
    <citation type="submission" date="2017-09" db="EMBL/GenBank/DDBJ databases">
        <authorList>
            <person name="Lee N."/>
            <person name="Cho B.-K."/>
        </authorList>
    </citation>
    <scope>NUCLEOTIDE SEQUENCE [LARGE SCALE GENOMIC DNA]</scope>
    <source>
        <strain evidence="4 5">ATCC 12853</strain>
    </source>
</reference>
<feature type="chain" id="PRO_5038884030" evidence="2">
    <location>
        <begin position="26"/>
        <end position="205"/>
    </location>
</feature>